<evidence type="ECO:0000259" key="2">
    <source>
        <dbReference type="PROSITE" id="PS50837"/>
    </source>
</evidence>
<feature type="domain" description="NACHT" evidence="2">
    <location>
        <begin position="296"/>
        <end position="518"/>
    </location>
</feature>
<protein>
    <submittedName>
        <fullName evidence="3">HET-domain-containing protein</fullName>
    </submittedName>
</protein>
<dbReference type="InterPro" id="IPR054471">
    <property type="entry name" value="GPIID_WHD"/>
</dbReference>
<dbReference type="Pfam" id="PF24883">
    <property type="entry name" value="NPHP3_N"/>
    <property type="match status" value="1"/>
</dbReference>
<organism evidence="3 4">
    <name type="scientific">Setomelanomma holmii</name>
    <dbReference type="NCBI Taxonomy" id="210430"/>
    <lineage>
        <taxon>Eukaryota</taxon>
        <taxon>Fungi</taxon>
        <taxon>Dikarya</taxon>
        <taxon>Ascomycota</taxon>
        <taxon>Pezizomycotina</taxon>
        <taxon>Dothideomycetes</taxon>
        <taxon>Pleosporomycetidae</taxon>
        <taxon>Pleosporales</taxon>
        <taxon>Pleosporineae</taxon>
        <taxon>Phaeosphaeriaceae</taxon>
        <taxon>Setomelanomma</taxon>
    </lineage>
</organism>
<dbReference type="FunFam" id="3.40.50.300:FF:001638">
    <property type="entry name" value="NACHT and WD40 domain protein"/>
    <property type="match status" value="1"/>
</dbReference>
<proteinExistence type="predicted"/>
<dbReference type="PANTHER" id="PTHR10622">
    <property type="entry name" value="HET DOMAIN-CONTAINING PROTEIN"/>
    <property type="match status" value="1"/>
</dbReference>
<dbReference type="PROSITE" id="PS50837">
    <property type="entry name" value="NACHT"/>
    <property type="match status" value="1"/>
</dbReference>
<evidence type="ECO:0000313" key="3">
    <source>
        <dbReference type="EMBL" id="KAF2023423.1"/>
    </source>
</evidence>
<dbReference type="AlphaFoldDB" id="A0A9P4GVE4"/>
<dbReference type="InterPro" id="IPR027417">
    <property type="entry name" value="P-loop_NTPase"/>
</dbReference>
<dbReference type="OrthoDB" id="538223at2759"/>
<sequence length="830" mass="94374">MRLLEYSESGKLSIHSFDDDAIPPYAILSHTWGADSEEVTFADLVKGDGKDKPGYQKIRFCGEQAQQNGLRYFWVDTCCIDKSNRAELSQAIRSMFRWYQNATICYAYLADVSTRKRKAGSMLSESTWEPAFRSSRWFTRGWTLQELLAPNTLEFFSQEWEKLGDKRSLKLMIHTITSISHEVLSGAPLSQFSVDERLRWKGDRETNREEDAWYSLSGIFDVEIAPAYSEGAASAFRRLKDEIDKLETCVRDIRHTDPRDDKKRIEDMKGGLLADSYRWVLNNTAYQQWQKDLNNRLLWVKGDPGKGKTMLLCGLINELQSSMPRTALLSYFFCQATDARINSGTAVLRGLLYMLITQQPLLASHVRKKHNHAGKALFEDANAWVVLADIFGDVLQDPRLRPTYLIIDALDECVTNDLPKLLEFVAKQSSASSCVKWIVSSRNLPGIEEQLEQAGHKVKLSLELNAESVSAAVGVFIQHKVSQLAQQKKYDKQTQDAVFAGLTSRADGTFLWVALVCQDLGYTKKRNALKKLDSFPPGLDPLYERMMQQISVSDDAELCKQILALEALVYRPITLEELVALAEPLRDTADEDLREIINLCGSFLTLREDSVYFVHQSAKDFLLEKAYGEIFCSGANEVHRVIFTRSLAILSSTLHRDMYGLKEPGLPIKSISLPDPDPLAATRYPCVYWIDHLHDSKPNFSSSSNCNMQVRDLVDEFLRKKYLYWLEGLSLCKSLEKGVVSMARLWSLVQMQDQHQVTQLIQDARRFVMYHKGAIESYPLQAYASALLFSPTGSMIRQLFQHEEPKEITIRPAMNDSWSACLQTLEGHSS</sequence>
<dbReference type="InterPro" id="IPR010730">
    <property type="entry name" value="HET"/>
</dbReference>
<comment type="caution">
    <text evidence="3">The sequence shown here is derived from an EMBL/GenBank/DDBJ whole genome shotgun (WGS) entry which is preliminary data.</text>
</comment>
<dbReference type="EMBL" id="ML978350">
    <property type="protein sequence ID" value="KAF2023423.1"/>
    <property type="molecule type" value="Genomic_DNA"/>
</dbReference>
<evidence type="ECO:0000256" key="1">
    <source>
        <dbReference type="ARBA" id="ARBA00022737"/>
    </source>
</evidence>
<accession>A0A9P4GVE4</accession>
<dbReference type="Proteomes" id="UP000799777">
    <property type="component" value="Unassembled WGS sequence"/>
</dbReference>
<dbReference type="PANTHER" id="PTHR10622:SF13">
    <property type="entry name" value="NACHT DOMAIN-CONTAINING PROTEIN"/>
    <property type="match status" value="1"/>
</dbReference>
<keyword evidence="4" id="KW-1185">Reference proteome</keyword>
<dbReference type="InterPro" id="IPR007111">
    <property type="entry name" value="NACHT_NTPase"/>
</dbReference>
<dbReference type="SUPFAM" id="SSF52540">
    <property type="entry name" value="P-loop containing nucleoside triphosphate hydrolases"/>
    <property type="match status" value="1"/>
</dbReference>
<feature type="non-terminal residue" evidence="3">
    <location>
        <position position="830"/>
    </location>
</feature>
<evidence type="ECO:0000313" key="4">
    <source>
        <dbReference type="Proteomes" id="UP000799777"/>
    </source>
</evidence>
<name>A0A9P4GVE4_9PLEO</name>
<dbReference type="Gene3D" id="3.40.50.300">
    <property type="entry name" value="P-loop containing nucleotide triphosphate hydrolases"/>
    <property type="match status" value="1"/>
</dbReference>
<gene>
    <name evidence="3" type="ORF">EK21DRAFT_13525</name>
</gene>
<dbReference type="InterPro" id="IPR056884">
    <property type="entry name" value="NPHP3-like_N"/>
</dbReference>
<dbReference type="Pfam" id="PF06985">
    <property type="entry name" value="HET"/>
    <property type="match status" value="1"/>
</dbReference>
<reference evidence="3" key="1">
    <citation type="journal article" date="2020" name="Stud. Mycol.">
        <title>101 Dothideomycetes genomes: a test case for predicting lifestyles and emergence of pathogens.</title>
        <authorList>
            <person name="Haridas S."/>
            <person name="Albert R."/>
            <person name="Binder M."/>
            <person name="Bloem J."/>
            <person name="Labutti K."/>
            <person name="Salamov A."/>
            <person name="Andreopoulos B."/>
            <person name="Baker S."/>
            <person name="Barry K."/>
            <person name="Bills G."/>
            <person name="Bluhm B."/>
            <person name="Cannon C."/>
            <person name="Castanera R."/>
            <person name="Culley D."/>
            <person name="Daum C."/>
            <person name="Ezra D."/>
            <person name="Gonzalez J."/>
            <person name="Henrissat B."/>
            <person name="Kuo A."/>
            <person name="Liang C."/>
            <person name="Lipzen A."/>
            <person name="Lutzoni F."/>
            <person name="Magnuson J."/>
            <person name="Mondo S."/>
            <person name="Nolan M."/>
            <person name="Ohm R."/>
            <person name="Pangilinan J."/>
            <person name="Park H.-J."/>
            <person name="Ramirez L."/>
            <person name="Alfaro M."/>
            <person name="Sun H."/>
            <person name="Tritt A."/>
            <person name="Yoshinaga Y."/>
            <person name="Zwiers L.-H."/>
            <person name="Turgeon B."/>
            <person name="Goodwin S."/>
            <person name="Spatafora J."/>
            <person name="Crous P."/>
            <person name="Grigoriev I."/>
        </authorList>
    </citation>
    <scope>NUCLEOTIDE SEQUENCE</scope>
    <source>
        <strain evidence="3">CBS 110217</strain>
    </source>
</reference>
<keyword evidence="1" id="KW-0677">Repeat</keyword>
<dbReference type="Pfam" id="PF22939">
    <property type="entry name" value="WHD_GPIID"/>
    <property type="match status" value="1"/>
</dbReference>